<proteinExistence type="predicted"/>
<dbReference type="AlphaFoldDB" id="A0AAW2LM02"/>
<dbReference type="SUPFAM" id="SSF53098">
    <property type="entry name" value="Ribonuclease H-like"/>
    <property type="match status" value="1"/>
</dbReference>
<dbReference type="InterPro" id="IPR012337">
    <property type="entry name" value="RNaseH-like_sf"/>
</dbReference>
<evidence type="ECO:0000259" key="2">
    <source>
        <dbReference type="PROSITE" id="PS50994"/>
    </source>
</evidence>
<feature type="compositionally biased region" description="Polar residues" evidence="1">
    <location>
        <begin position="185"/>
        <end position="195"/>
    </location>
</feature>
<feature type="domain" description="Integrase catalytic" evidence="2">
    <location>
        <begin position="1"/>
        <end position="65"/>
    </location>
</feature>
<feature type="region of interest" description="Disordered" evidence="1">
    <location>
        <begin position="185"/>
        <end position="216"/>
    </location>
</feature>
<dbReference type="Pfam" id="PF25597">
    <property type="entry name" value="SH3_retrovirus"/>
    <property type="match status" value="1"/>
</dbReference>
<comment type="caution">
    <text evidence="3">The sequence shown here is derived from an EMBL/GenBank/DDBJ whole genome shotgun (WGS) entry which is preliminary data.</text>
</comment>
<dbReference type="EMBL" id="JACGWJ010000024">
    <property type="protein sequence ID" value="KAL0320312.1"/>
    <property type="molecule type" value="Genomic_DNA"/>
</dbReference>
<name>A0AAW2LM02_SESRA</name>
<accession>A0AAW2LM02</accession>
<reference evidence="3" key="1">
    <citation type="submission" date="2020-06" db="EMBL/GenBank/DDBJ databases">
        <authorList>
            <person name="Li T."/>
            <person name="Hu X."/>
            <person name="Zhang T."/>
            <person name="Song X."/>
            <person name="Zhang H."/>
            <person name="Dai N."/>
            <person name="Sheng W."/>
            <person name="Hou X."/>
            <person name="Wei L."/>
        </authorList>
    </citation>
    <scope>NUCLEOTIDE SEQUENCE</scope>
    <source>
        <strain evidence="3">G02</strain>
        <tissue evidence="3">Leaf</tissue>
    </source>
</reference>
<dbReference type="GO" id="GO:0003676">
    <property type="term" value="F:nucleic acid binding"/>
    <property type="evidence" value="ECO:0007669"/>
    <property type="project" value="InterPro"/>
</dbReference>
<dbReference type="InterPro" id="IPR036397">
    <property type="entry name" value="RNaseH_sf"/>
</dbReference>
<evidence type="ECO:0000256" key="1">
    <source>
        <dbReference type="SAM" id="MobiDB-lite"/>
    </source>
</evidence>
<dbReference type="PANTHER" id="PTHR42648:SF31">
    <property type="entry name" value="RNA-DIRECTED DNA POLYMERASE"/>
    <property type="match status" value="1"/>
</dbReference>
<dbReference type="GO" id="GO:0015074">
    <property type="term" value="P:DNA integration"/>
    <property type="evidence" value="ECO:0007669"/>
    <property type="project" value="InterPro"/>
</dbReference>
<dbReference type="PROSITE" id="PS50994">
    <property type="entry name" value="INTEGRASE"/>
    <property type="match status" value="1"/>
</dbReference>
<dbReference type="InterPro" id="IPR057670">
    <property type="entry name" value="SH3_retrovirus"/>
</dbReference>
<dbReference type="Gene3D" id="3.30.420.10">
    <property type="entry name" value="Ribonuclease H-like superfamily/Ribonuclease H"/>
    <property type="match status" value="1"/>
</dbReference>
<reference evidence="3" key="2">
    <citation type="journal article" date="2024" name="Plant">
        <title>Genomic evolution and insights into agronomic trait innovations of Sesamum species.</title>
        <authorList>
            <person name="Miao H."/>
            <person name="Wang L."/>
            <person name="Qu L."/>
            <person name="Liu H."/>
            <person name="Sun Y."/>
            <person name="Le M."/>
            <person name="Wang Q."/>
            <person name="Wei S."/>
            <person name="Zheng Y."/>
            <person name="Lin W."/>
            <person name="Duan Y."/>
            <person name="Cao H."/>
            <person name="Xiong S."/>
            <person name="Wang X."/>
            <person name="Wei L."/>
            <person name="Li C."/>
            <person name="Ma Q."/>
            <person name="Ju M."/>
            <person name="Zhao R."/>
            <person name="Li G."/>
            <person name="Mu C."/>
            <person name="Tian Q."/>
            <person name="Mei H."/>
            <person name="Zhang T."/>
            <person name="Gao T."/>
            <person name="Zhang H."/>
        </authorList>
    </citation>
    <scope>NUCLEOTIDE SEQUENCE</scope>
    <source>
        <strain evidence="3">G02</strain>
    </source>
</reference>
<dbReference type="InterPro" id="IPR039537">
    <property type="entry name" value="Retrotran_Ty1/copia-like"/>
</dbReference>
<protein>
    <recommendedName>
        <fullName evidence="2">Integrase catalytic domain-containing protein</fullName>
    </recommendedName>
</protein>
<sequence length="216" mass="24605">MPQQNGVVERKHRHLLQVARALMFQSHLPREFWADFLLAATYIINKLPSASLQWKSPFELLFKVPPSYYTLRTFGCLCFASNTYPQKSKFNLRAFKCVFLGYVQGKKAYKVYDLENKKTIISRDVVFQEDVFPYKLPPWTPTLATSNSNSNSTSTSSYLFDLPLSSCPLATPDDDLSDLYTRSPTSFLTSSQSPAQIAIDPIPPRRSQRPPTSYQA</sequence>
<dbReference type="PANTHER" id="PTHR42648">
    <property type="entry name" value="TRANSPOSASE, PUTATIVE-RELATED"/>
    <property type="match status" value="1"/>
</dbReference>
<dbReference type="InterPro" id="IPR001584">
    <property type="entry name" value="Integrase_cat-core"/>
</dbReference>
<evidence type="ECO:0000313" key="3">
    <source>
        <dbReference type="EMBL" id="KAL0320312.1"/>
    </source>
</evidence>
<organism evidence="3">
    <name type="scientific">Sesamum radiatum</name>
    <name type="common">Black benniseed</name>
    <dbReference type="NCBI Taxonomy" id="300843"/>
    <lineage>
        <taxon>Eukaryota</taxon>
        <taxon>Viridiplantae</taxon>
        <taxon>Streptophyta</taxon>
        <taxon>Embryophyta</taxon>
        <taxon>Tracheophyta</taxon>
        <taxon>Spermatophyta</taxon>
        <taxon>Magnoliopsida</taxon>
        <taxon>eudicotyledons</taxon>
        <taxon>Gunneridae</taxon>
        <taxon>Pentapetalae</taxon>
        <taxon>asterids</taxon>
        <taxon>lamiids</taxon>
        <taxon>Lamiales</taxon>
        <taxon>Pedaliaceae</taxon>
        <taxon>Sesamum</taxon>
    </lineage>
</organism>
<gene>
    <name evidence="3" type="ORF">Sradi_5292700</name>
</gene>